<protein>
    <submittedName>
        <fullName evidence="3">Uncharacterized protein</fullName>
    </submittedName>
</protein>
<feature type="compositionally biased region" description="Basic and acidic residues" evidence="1">
    <location>
        <begin position="481"/>
        <end position="492"/>
    </location>
</feature>
<reference evidence="3 4" key="1">
    <citation type="journal article" date="2018" name="Mol. Biol. Evol.">
        <title>Broad Genomic Sampling Reveals a Smut Pathogenic Ancestry of the Fungal Clade Ustilaginomycotina.</title>
        <authorList>
            <person name="Kijpornyongpan T."/>
            <person name="Mondo S.J."/>
            <person name="Barry K."/>
            <person name="Sandor L."/>
            <person name="Lee J."/>
            <person name="Lipzen A."/>
            <person name="Pangilinan J."/>
            <person name="LaButti K."/>
            <person name="Hainaut M."/>
            <person name="Henrissat B."/>
            <person name="Grigoriev I.V."/>
            <person name="Spatafora J.W."/>
            <person name="Aime M.C."/>
        </authorList>
    </citation>
    <scope>NUCLEOTIDE SEQUENCE [LARGE SCALE GENOMIC DNA]</scope>
    <source>
        <strain evidence="3 4">MCA 4186</strain>
    </source>
</reference>
<dbReference type="EMBL" id="KZ819302">
    <property type="protein sequence ID" value="PWN95842.1"/>
    <property type="molecule type" value="Genomic_DNA"/>
</dbReference>
<accession>A0A316Z4I9</accession>
<organism evidence="3 4">
    <name type="scientific">Tilletiopsis washingtonensis</name>
    <dbReference type="NCBI Taxonomy" id="58919"/>
    <lineage>
        <taxon>Eukaryota</taxon>
        <taxon>Fungi</taxon>
        <taxon>Dikarya</taxon>
        <taxon>Basidiomycota</taxon>
        <taxon>Ustilaginomycotina</taxon>
        <taxon>Exobasidiomycetes</taxon>
        <taxon>Entylomatales</taxon>
        <taxon>Entylomatales incertae sedis</taxon>
        <taxon>Tilletiopsis</taxon>
    </lineage>
</organism>
<dbReference type="RefSeq" id="XP_025596121.1">
    <property type="nucleotide sequence ID" value="XM_025744356.1"/>
</dbReference>
<feature type="region of interest" description="Disordered" evidence="1">
    <location>
        <begin position="593"/>
        <end position="631"/>
    </location>
</feature>
<gene>
    <name evidence="3" type="ORF">FA09DRAFT_340783</name>
</gene>
<keyword evidence="4" id="KW-1185">Reference proteome</keyword>
<name>A0A316Z4I9_9BASI</name>
<dbReference type="GeneID" id="37271900"/>
<dbReference type="Proteomes" id="UP000245946">
    <property type="component" value="Unassembled WGS sequence"/>
</dbReference>
<dbReference type="AlphaFoldDB" id="A0A316Z4I9"/>
<evidence type="ECO:0000256" key="1">
    <source>
        <dbReference type="SAM" id="MobiDB-lite"/>
    </source>
</evidence>
<evidence type="ECO:0000313" key="3">
    <source>
        <dbReference type="EMBL" id="PWN95842.1"/>
    </source>
</evidence>
<feature type="compositionally biased region" description="Basic and acidic residues" evidence="1">
    <location>
        <begin position="602"/>
        <end position="631"/>
    </location>
</feature>
<feature type="signal peptide" evidence="2">
    <location>
        <begin position="1"/>
        <end position="18"/>
    </location>
</feature>
<feature type="region of interest" description="Disordered" evidence="1">
    <location>
        <begin position="475"/>
        <end position="509"/>
    </location>
</feature>
<evidence type="ECO:0000313" key="4">
    <source>
        <dbReference type="Proteomes" id="UP000245946"/>
    </source>
</evidence>
<feature type="chain" id="PRO_5016362559" evidence="2">
    <location>
        <begin position="19"/>
        <end position="631"/>
    </location>
</feature>
<sequence>MRLYIVVCLLVVASCVFALPVPAEHERPLFGPFVGAPILPRDAVAPQDSAAKREPFALWEESKVGWTSAGDGRRDNSPVKRKPFAVFAAANMVGFTSVGDGAAVGSVGSTAGFSRDDHSAAKRSPFSLATSWVDIWAGATPGTSAAQANAATHLRDVSPAERDANAFGMVDIKGSQAWSAGHKRDFDAVSPAKRGPFGWIFVKGPFNWGAGHRKRDIVHQPPSSSFDNPGVSHKVASRAPFSASLWASPWWHHPAGDRRSPFATMKGTHRWIGRSPFAWWKDSGRWIGRRFDTLGAALARRAAFGWWRTSGPWIGGRSDAADAHLASRGPFSWKLLDAGRWNGRRSDAADPTLATRNPFNWWLDKGRWGGHRRAADDATLAGRSPFAVWRTTGKWAHRRDTKDASLAAREPFGTWWVGQWGSWGSHRRATEDASLAVREPFGSWWTGQWGPWGSHRRDIDDAWLAPRSPFSPWFPRPWAPPRREAGEQHLSERNATAGGQPLDRRDVHTWDKEHRFTGSSSRRDVTAIKREPFSWWKAHNFVGSGTRRDLDADKHSPFSCWWCATDWNGSGGRRDIIDTDHDDVDKREPLIHAVRDVALPRSDADKHHDEAKRTEPSPQEVRRDAAEPAAE</sequence>
<keyword evidence="2" id="KW-0732">Signal</keyword>
<proteinExistence type="predicted"/>
<dbReference type="PROSITE" id="PS51257">
    <property type="entry name" value="PROKAR_LIPOPROTEIN"/>
    <property type="match status" value="1"/>
</dbReference>
<evidence type="ECO:0000256" key="2">
    <source>
        <dbReference type="SAM" id="SignalP"/>
    </source>
</evidence>